<gene>
    <name evidence="9" type="primary">glpQ</name>
    <name evidence="9" type="ORF">MTBBW1_820013</name>
</gene>
<proteinExistence type="inferred from homology"/>
<dbReference type="GO" id="GO:0006071">
    <property type="term" value="P:glycerol metabolic process"/>
    <property type="evidence" value="ECO:0007669"/>
    <property type="project" value="UniProtKB-KW"/>
</dbReference>
<dbReference type="Pfam" id="PF03009">
    <property type="entry name" value="GDPD"/>
    <property type="match status" value="1"/>
</dbReference>
<evidence type="ECO:0000259" key="8">
    <source>
        <dbReference type="PROSITE" id="PS51704"/>
    </source>
</evidence>
<feature type="domain" description="GP-PDE" evidence="8">
    <location>
        <begin position="69"/>
        <end position="400"/>
    </location>
</feature>
<accession>A0A1W1HKA4</accession>
<dbReference type="CDD" id="cd08560">
    <property type="entry name" value="GDPD_EcGlpQ_like_1"/>
    <property type="match status" value="1"/>
</dbReference>
<dbReference type="Proteomes" id="UP000191931">
    <property type="component" value="Unassembled WGS sequence"/>
</dbReference>
<evidence type="ECO:0000313" key="10">
    <source>
        <dbReference type="Proteomes" id="UP000191931"/>
    </source>
</evidence>
<sequence length="423" mass="47188">MRKTIMSTITIFAALCYFASFVSADEKKMGNNDTIQLGPRPFYLVNDMDEGTLKKALGECVDGPFYRTDFSIGHRGAAMQFPEHTKESYEAAAMMGAGICECDVTFTKDRELVCRHSQCDLHTTTNILAIPELAAKCSEPFTPAEFDPNTGEMIKPASAKCCTSDITLEEFKMLKGKMDASNSKAKTVEEYINATPSWRTDLYTAKGTLMTHAESIELFKSLGMKMTPELKSPSVSMPFDGDYTQAQYAQQMLNDYKKAGVDPQNVFPQSFNLDDVIYWLKSDPQFGKQAVYLDGRDEEDKNFDITKPETWSPSMEELFAKNVRIIAPPMWMLLTVDNGKIVPSEYARRAKAAGLDIITWTLERSGLLKNGGGWYYQTIKDATNNDGDMLTALDVLAQEVGILGIFSDWPATVTFYANCKGLK</sequence>
<evidence type="ECO:0000256" key="2">
    <source>
        <dbReference type="ARBA" id="ARBA00012247"/>
    </source>
</evidence>
<evidence type="ECO:0000256" key="5">
    <source>
        <dbReference type="ARBA" id="ARBA00022801"/>
    </source>
</evidence>
<dbReference type="GO" id="GO:0008889">
    <property type="term" value="F:glycerophosphodiester phosphodiesterase activity"/>
    <property type="evidence" value="ECO:0007669"/>
    <property type="project" value="UniProtKB-EC"/>
</dbReference>
<protein>
    <recommendedName>
        <fullName evidence="2">glycerophosphodiester phosphodiesterase</fullName>
        <ecNumber evidence="2">3.1.4.46</ecNumber>
    </recommendedName>
</protein>
<feature type="chain" id="PRO_5012235627" description="glycerophosphodiester phosphodiesterase" evidence="7">
    <location>
        <begin position="25"/>
        <end position="423"/>
    </location>
</feature>
<dbReference type="AlphaFoldDB" id="A0A1W1HKA4"/>
<dbReference type="STRING" id="1246637.MTBBW1_820013"/>
<organism evidence="9 10">
    <name type="scientific">Desulfamplus magnetovallimortis</name>
    <dbReference type="NCBI Taxonomy" id="1246637"/>
    <lineage>
        <taxon>Bacteria</taxon>
        <taxon>Pseudomonadati</taxon>
        <taxon>Thermodesulfobacteriota</taxon>
        <taxon>Desulfobacteria</taxon>
        <taxon>Desulfobacterales</taxon>
        <taxon>Desulfobacteraceae</taxon>
        <taxon>Desulfamplus</taxon>
    </lineage>
</organism>
<keyword evidence="5 9" id="KW-0378">Hydrolase</keyword>
<feature type="signal peptide" evidence="7">
    <location>
        <begin position="1"/>
        <end position="24"/>
    </location>
</feature>
<dbReference type="EC" id="3.1.4.46" evidence="2"/>
<reference evidence="9 10" key="1">
    <citation type="submission" date="2017-03" db="EMBL/GenBank/DDBJ databases">
        <authorList>
            <person name="Afonso C.L."/>
            <person name="Miller P.J."/>
            <person name="Scott M.A."/>
            <person name="Spackman E."/>
            <person name="Goraichik I."/>
            <person name="Dimitrov K.M."/>
            <person name="Suarez D.L."/>
            <person name="Swayne D.E."/>
        </authorList>
    </citation>
    <scope>NUCLEOTIDE SEQUENCE [LARGE SCALE GENOMIC DNA]</scope>
    <source>
        <strain evidence="9">PRJEB14757</strain>
    </source>
</reference>
<name>A0A1W1HKA4_9BACT</name>
<dbReference type="InterPro" id="IPR017946">
    <property type="entry name" value="PLC-like_Pdiesterase_TIM-brl"/>
</dbReference>
<comment type="similarity">
    <text evidence="1">Belongs to the glycerophosphoryl diester phosphodiesterase family.</text>
</comment>
<dbReference type="PANTHER" id="PTHR43620:SF7">
    <property type="entry name" value="GLYCEROPHOSPHODIESTER PHOSPHODIESTERASE GDPD5-RELATED"/>
    <property type="match status" value="1"/>
</dbReference>
<dbReference type="OrthoDB" id="9795622at2"/>
<dbReference type="RefSeq" id="WP_080802779.1">
    <property type="nucleotide sequence ID" value="NZ_LT828543.1"/>
</dbReference>
<dbReference type="PROSITE" id="PS51704">
    <property type="entry name" value="GP_PDE"/>
    <property type="match status" value="1"/>
</dbReference>
<keyword evidence="10" id="KW-1185">Reference proteome</keyword>
<keyword evidence="3 7" id="KW-0732">Signal</keyword>
<dbReference type="PANTHER" id="PTHR43620">
    <property type="entry name" value="GLYCEROPHOSPHORYL DIESTER PHOSPHODIESTERASE"/>
    <property type="match status" value="1"/>
</dbReference>
<evidence type="ECO:0000256" key="4">
    <source>
        <dbReference type="ARBA" id="ARBA00022798"/>
    </source>
</evidence>
<dbReference type="GO" id="GO:0006629">
    <property type="term" value="P:lipid metabolic process"/>
    <property type="evidence" value="ECO:0007669"/>
    <property type="project" value="InterPro"/>
</dbReference>
<evidence type="ECO:0000256" key="3">
    <source>
        <dbReference type="ARBA" id="ARBA00022729"/>
    </source>
</evidence>
<dbReference type="Gene3D" id="3.20.20.190">
    <property type="entry name" value="Phosphatidylinositol (PI) phosphodiesterase"/>
    <property type="match status" value="1"/>
</dbReference>
<dbReference type="SUPFAM" id="SSF51695">
    <property type="entry name" value="PLC-like phosphodiesterases"/>
    <property type="match status" value="1"/>
</dbReference>
<evidence type="ECO:0000256" key="6">
    <source>
        <dbReference type="ARBA" id="ARBA00047512"/>
    </source>
</evidence>
<evidence type="ECO:0000256" key="1">
    <source>
        <dbReference type="ARBA" id="ARBA00007277"/>
    </source>
</evidence>
<evidence type="ECO:0000256" key="7">
    <source>
        <dbReference type="SAM" id="SignalP"/>
    </source>
</evidence>
<evidence type="ECO:0000313" key="9">
    <source>
        <dbReference type="EMBL" id="SLM32921.1"/>
    </source>
</evidence>
<dbReference type="EMBL" id="FWEV01000328">
    <property type="protein sequence ID" value="SLM32921.1"/>
    <property type="molecule type" value="Genomic_DNA"/>
</dbReference>
<dbReference type="InterPro" id="IPR030395">
    <property type="entry name" value="GP_PDE_dom"/>
</dbReference>
<keyword evidence="4" id="KW-0319">Glycerol metabolism</keyword>
<comment type="catalytic activity">
    <reaction evidence="6">
        <text>a sn-glycero-3-phosphodiester + H2O = an alcohol + sn-glycerol 3-phosphate + H(+)</text>
        <dbReference type="Rhea" id="RHEA:12969"/>
        <dbReference type="ChEBI" id="CHEBI:15377"/>
        <dbReference type="ChEBI" id="CHEBI:15378"/>
        <dbReference type="ChEBI" id="CHEBI:30879"/>
        <dbReference type="ChEBI" id="CHEBI:57597"/>
        <dbReference type="ChEBI" id="CHEBI:83408"/>
        <dbReference type="EC" id="3.1.4.46"/>
    </reaction>
</comment>